<reference evidence="3" key="1">
    <citation type="journal article" date="2019" name="bioRxiv">
        <title>The Genome of the Zebra Mussel, Dreissena polymorpha: A Resource for Invasive Species Research.</title>
        <authorList>
            <person name="McCartney M.A."/>
            <person name="Auch B."/>
            <person name="Kono T."/>
            <person name="Mallez S."/>
            <person name="Zhang Y."/>
            <person name="Obille A."/>
            <person name="Becker A."/>
            <person name="Abrahante J.E."/>
            <person name="Garbe J."/>
            <person name="Badalamenti J.P."/>
            <person name="Herman A."/>
            <person name="Mangelson H."/>
            <person name="Liachko I."/>
            <person name="Sullivan S."/>
            <person name="Sone E.D."/>
            <person name="Koren S."/>
            <person name="Silverstein K.A.T."/>
            <person name="Beckman K.B."/>
            <person name="Gohl D.M."/>
        </authorList>
    </citation>
    <scope>NUCLEOTIDE SEQUENCE</scope>
    <source>
        <strain evidence="3">Duluth1</strain>
        <tissue evidence="3">Whole animal</tissue>
    </source>
</reference>
<accession>A0A9D4LL00</accession>
<evidence type="ECO:0000256" key="1">
    <source>
        <dbReference type="SAM" id="Coils"/>
    </source>
</evidence>
<comment type="caution">
    <text evidence="3">The sequence shown here is derived from an EMBL/GenBank/DDBJ whole genome shotgun (WGS) entry which is preliminary data.</text>
</comment>
<evidence type="ECO:0000256" key="2">
    <source>
        <dbReference type="SAM" id="MobiDB-lite"/>
    </source>
</evidence>
<dbReference type="EMBL" id="JAIWYP010000003">
    <property type="protein sequence ID" value="KAH3859377.1"/>
    <property type="molecule type" value="Genomic_DNA"/>
</dbReference>
<protein>
    <submittedName>
        <fullName evidence="3">Uncharacterized protein</fullName>
    </submittedName>
</protein>
<feature type="compositionally biased region" description="Polar residues" evidence="2">
    <location>
        <begin position="288"/>
        <end position="297"/>
    </location>
</feature>
<dbReference type="Proteomes" id="UP000828390">
    <property type="component" value="Unassembled WGS sequence"/>
</dbReference>
<keyword evidence="4" id="KW-1185">Reference proteome</keyword>
<evidence type="ECO:0000313" key="4">
    <source>
        <dbReference type="Proteomes" id="UP000828390"/>
    </source>
</evidence>
<feature type="coiled-coil region" evidence="1">
    <location>
        <begin position="33"/>
        <end position="129"/>
    </location>
</feature>
<organism evidence="3 4">
    <name type="scientific">Dreissena polymorpha</name>
    <name type="common">Zebra mussel</name>
    <name type="synonym">Mytilus polymorpha</name>
    <dbReference type="NCBI Taxonomy" id="45954"/>
    <lineage>
        <taxon>Eukaryota</taxon>
        <taxon>Metazoa</taxon>
        <taxon>Spiralia</taxon>
        <taxon>Lophotrochozoa</taxon>
        <taxon>Mollusca</taxon>
        <taxon>Bivalvia</taxon>
        <taxon>Autobranchia</taxon>
        <taxon>Heteroconchia</taxon>
        <taxon>Euheterodonta</taxon>
        <taxon>Imparidentia</taxon>
        <taxon>Neoheterodontei</taxon>
        <taxon>Myida</taxon>
        <taxon>Dreissenoidea</taxon>
        <taxon>Dreissenidae</taxon>
        <taxon>Dreissena</taxon>
    </lineage>
</organism>
<evidence type="ECO:0000313" key="3">
    <source>
        <dbReference type="EMBL" id="KAH3859377.1"/>
    </source>
</evidence>
<feature type="compositionally biased region" description="Polar residues" evidence="2">
    <location>
        <begin position="142"/>
        <end position="157"/>
    </location>
</feature>
<name>A0A9D4LL00_DREPO</name>
<sequence>MICDFIGEPKFSSIPDVWTLPGRFLTASDASDSPNFRTELKKLEANMAALEEKQAFLDHEQELLDKEENLSKRTQKLKDFEKEVEEAEMMLDKRQNLVRQRSMTVEQLNHDLLTMKSELEERLTNIEQDEGVSDTVTHDNDQAPQQPLSPTASSNARHNWQVARRHLVDKVKLLEATVQRYRTQVASSTATITAKEMAIDRLVKENSSLREELDEKTKRIKKLESRLSLTIEDKSRSDKELNMLLEELQNIDLSTPQTILSQSEKQSHSSKLRPFKKQASSFSFFDQNGTSSKFSSSKPKRALSDKDIPDNKVTHIERDFHSDDCQYGRDITNGVFYDKESEHGRKNNAHKTLGTRIQREDRFDEAGSKACIVM</sequence>
<reference evidence="3" key="2">
    <citation type="submission" date="2020-11" db="EMBL/GenBank/DDBJ databases">
        <authorList>
            <person name="McCartney M.A."/>
            <person name="Auch B."/>
            <person name="Kono T."/>
            <person name="Mallez S."/>
            <person name="Becker A."/>
            <person name="Gohl D.M."/>
            <person name="Silverstein K.A.T."/>
            <person name="Koren S."/>
            <person name="Bechman K.B."/>
            <person name="Herman A."/>
            <person name="Abrahante J.E."/>
            <person name="Garbe J."/>
        </authorList>
    </citation>
    <scope>NUCLEOTIDE SEQUENCE</scope>
    <source>
        <strain evidence="3">Duluth1</strain>
        <tissue evidence="3">Whole animal</tissue>
    </source>
</reference>
<feature type="region of interest" description="Disordered" evidence="2">
    <location>
        <begin position="288"/>
        <end position="307"/>
    </location>
</feature>
<keyword evidence="1" id="KW-0175">Coiled coil</keyword>
<feature type="region of interest" description="Disordered" evidence="2">
    <location>
        <begin position="134"/>
        <end position="157"/>
    </location>
</feature>
<dbReference type="AlphaFoldDB" id="A0A9D4LL00"/>
<feature type="coiled-coil region" evidence="1">
    <location>
        <begin position="192"/>
        <end position="233"/>
    </location>
</feature>
<gene>
    <name evidence="3" type="ORF">DPMN_102097</name>
</gene>
<proteinExistence type="predicted"/>